<reference evidence="2 3" key="1">
    <citation type="submission" date="2018-11" db="EMBL/GenBank/DDBJ databases">
        <title>Micromonospora sp. PPF5-17, a new actinomycetes isolated from a hot spring soil.</title>
        <authorList>
            <person name="Thawai C."/>
        </authorList>
    </citation>
    <scope>NUCLEOTIDE SEQUENCE [LARGE SCALE GENOMIC DNA]</scope>
    <source>
        <strain evidence="2 3">PPF5-17</strain>
    </source>
</reference>
<dbReference type="Proteomes" id="UP000280698">
    <property type="component" value="Unassembled WGS sequence"/>
</dbReference>
<feature type="transmembrane region" description="Helical" evidence="1">
    <location>
        <begin position="85"/>
        <end position="103"/>
    </location>
</feature>
<organism evidence="2 3">
    <name type="scientific">Micromonospora solifontis</name>
    <dbReference type="NCBI Taxonomy" id="2487138"/>
    <lineage>
        <taxon>Bacteria</taxon>
        <taxon>Bacillati</taxon>
        <taxon>Actinomycetota</taxon>
        <taxon>Actinomycetes</taxon>
        <taxon>Micromonosporales</taxon>
        <taxon>Micromonosporaceae</taxon>
        <taxon>Micromonospora</taxon>
    </lineage>
</organism>
<accession>A0ABX9WH38</accession>
<feature type="transmembrane region" description="Helical" evidence="1">
    <location>
        <begin position="30"/>
        <end position="50"/>
    </location>
</feature>
<dbReference type="RefSeq" id="WP_123240696.1">
    <property type="nucleotide sequence ID" value="NZ_JAAHBY010000022.1"/>
</dbReference>
<keyword evidence="1" id="KW-0472">Membrane</keyword>
<dbReference type="EMBL" id="RJLN01000022">
    <property type="protein sequence ID" value="RNL99311.1"/>
    <property type="molecule type" value="Genomic_DNA"/>
</dbReference>
<protein>
    <submittedName>
        <fullName evidence="2">Uncharacterized protein</fullName>
    </submittedName>
</protein>
<proteinExistence type="predicted"/>
<evidence type="ECO:0000313" key="2">
    <source>
        <dbReference type="EMBL" id="RNL99311.1"/>
    </source>
</evidence>
<keyword evidence="3" id="KW-1185">Reference proteome</keyword>
<name>A0ABX9WH38_9ACTN</name>
<evidence type="ECO:0000313" key="3">
    <source>
        <dbReference type="Proteomes" id="UP000280698"/>
    </source>
</evidence>
<keyword evidence="1" id="KW-1133">Transmembrane helix</keyword>
<comment type="caution">
    <text evidence="2">The sequence shown here is derived from an EMBL/GenBank/DDBJ whole genome shotgun (WGS) entry which is preliminary data.</text>
</comment>
<feature type="transmembrane region" description="Helical" evidence="1">
    <location>
        <begin position="57"/>
        <end position="79"/>
    </location>
</feature>
<keyword evidence="1" id="KW-0812">Transmembrane</keyword>
<gene>
    <name evidence="2" type="ORF">EFE23_10435</name>
</gene>
<feature type="transmembrane region" description="Helical" evidence="1">
    <location>
        <begin position="123"/>
        <end position="144"/>
    </location>
</feature>
<evidence type="ECO:0000256" key="1">
    <source>
        <dbReference type="SAM" id="Phobius"/>
    </source>
</evidence>
<sequence length="151" mass="15493">MSATTEVTPTTSAPVPAFGGGTVTAVRNTALLALAAGCSVLAGLIHYAVVPEHRTEWVGYAAFFTLLGAFQLIWAAAVWALPRPWLFSLGVVINAAAIALWAVSRTAGLPLGPEAGEPEAVGVIDVLCVIAEAVALTGTVAALWGSVRRRS</sequence>